<name>A0A2T5J7U7_9SPHI</name>
<organism evidence="1 2">
    <name type="scientific">Mucilaginibacter yixingensis</name>
    <dbReference type="NCBI Taxonomy" id="1295612"/>
    <lineage>
        <taxon>Bacteria</taxon>
        <taxon>Pseudomonadati</taxon>
        <taxon>Bacteroidota</taxon>
        <taxon>Sphingobacteriia</taxon>
        <taxon>Sphingobacteriales</taxon>
        <taxon>Sphingobacteriaceae</taxon>
        <taxon>Mucilaginibacter</taxon>
    </lineage>
</organism>
<proteinExistence type="predicted"/>
<dbReference type="Proteomes" id="UP000244168">
    <property type="component" value="Unassembled WGS sequence"/>
</dbReference>
<protein>
    <submittedName>
        <fullName evidence="1">Uncharacterized protein</fullName>
    </submittedName>
</protein>
<gene>
    <name evidence="1" type="ORF">C8P68_10550</name>
</gene>
<evidence type="ECO:0000313" key="2">
    <source>
        <dbReference type="Proteomes" id="UP000244168"/>
    </source>
</evidence>
<sequence>MSISYERKANIKIFTFVKFLPRAKDTNLNYPTIHRLGLLTNNLQLNREEKG</sequence>
<reference evidence="1 2" key="1">
    <citation type="submission" date="2018-04" db="EMBL/GenBank/DDBJ databases">
        <title>Genomic Encyclopedia of Archaeal and Bacterial Type Strains, Phase II (KMG-II): from individual species to whole genera.</title>
        <authorList>
            <person name="Goeker M."/>
        </authorList>
    </citation>
    <scope>NUCLEOTIDE SEQUENCE [LARGE SCALE GENOMIC DNA]</scope>
    <source>
        <strain evidence="1 2">DSM 26809</strain>
    </source>
</reference>
<keyword evidence="2" id="KW-1185">Reference proteome</keyword>
<dbReference type="AlphaFoldDB" id="A0A2T5J7U7"/>
<evidence type="ECO:0000313" key="1">
    <source>
        <dbReference type="EMBL" id="PTQ95545.1"/>
    </source>
</evidence>
<comment type="caution">
    <text evidence="1">The sequence shown here is derived from an EMBL/GenBank/DDBJ whole genome shotgun (WGS) entry which is preliminary data.</text>
</comment>
<accession>A0A2T5J7U7</accession>
<dbReference type="EMBL" id="QAOQ01000005">
    <property type="protein sequence ID" value="PTQ95545.1"/>
    <property type="molecule type" value="Genomic_DNA"/>
</dbReference>